<reference evidence="1" key="1">
    <citation type="submission" date="2014-11" db="EMBL/GenBank/DDBJ databases">
        <authorList>
            <person name="Amaro Gonzalez C."/>
        </authorList>
    </citation>
    <scope>NUCLEOTIDE SEQUENCE</scope>
</reference>
<accession>A0A0E9UTV8</accession>
<sequence length="42" mass="4871">MLIANKQSENDCNSYGVLVNLATDYEPQLPDDLIWRCAEELW</sequence>
<protein>
    <submittedName>
        <fullName evidence="1">Uncharacterized protein</fullName>
    </submittedName>
</protein>
<dbReference type="EMBL" id="GBXM01040189">
    <property type="protein sequence ID" value="JAH68388.1"/>
    <property type="molecule type" value="Transcribed_RNA"/>
</dbReference>
<proteinExistence type="predicted"/>
<evidence type="ECO:0000313" key="1">
    <source>
        <dbReference type="EMBL" id="JAH68388.1"/>
    </source>
</evidence>
<reference evidence="1" key="2">
    <citation type="journal article" date="2015" name="Fish Shellfish Immunol.">
        <title>Early steps in the European eel (Anguilla anguilla)-Vibrio vulnificus interaction in the gills: Role of the RtxA13 toxin.</title>
        <authorList>
            <person name="Callol A."/>
            <person name="Pajuelo D."/>
            <person name="Ebbesson L."/>
            <person name="Teles M."/>
            <person name="MacKenzie S."/>
            <person name="Amaro C."/>
        </authorList>
    </citation>
    <scope>NUCLEOTIDE SEQUENCE</scope>
</reference>
<name>A0A0E9UTV8_ANGAN</name>
<dbReference type="AlphaFoldDB" id="A0A0E9UTV8"/>
<organism evidence="1">
    <name type="scientific">Anguilla anguilla</name>
    <name type="common">European freshwater eel</name>
    <name type="synonym">Muraena anguilla</name>
    <dbReference type="NCBI Taxonomy" id="7936"/>
    <lineage>
        <taxon>Eukaryota</taxon>
        <taxon>Metazoa</taxon>
        <taxon>Chordata</taxon>
        <taxon>Craniata</taxon>
        <taxon>Vertebrata</taxon>
        <taxon>Euteleostomi</taxon>
        <taxon>Actinopterygii</taxon>
        <taxon>Neopterygii</taxon>
        <taxon>Teleostei</taxon>
        <taxon>Anguilliformes</taxon>
        <taxon>Anguillidae</taxon>
        <taxon>Anguilla</taxon>
    </lineage>
</organism>